<dbReference type="PANTHER" id="PTHR18966">
    <property type="entry name" value="IONOTROPIC GLUTAMATE RECEPTOR"/>
    <property type="match status" value="1"/>
</dbReference>
<evidence type="ECO:0000256" key="2">
    <source>
        <dbReference type="ARBA" id="ARBA00022448"/>
    </source>
</evidence>
<protein>
    <submittedName>
        <fullName evidence="22">GRIK2 protein</fullName>
    </submittedName>
</protein>
<feature type="transmembrane region" description="Helical" evidence="19">
    <location>
        <begin position="710"/>
        <end position="732"/>
    </location>
</feature>
<evidence type="ECO:0000256" key="5">
    <source>
        <dbReference type="ARBA" id="ARBA00022729"/>
    </source>
</evidence>
<evidence type="ECO:0000256" key="17">
    <source>
        <dbReference type="PIRSR" id="PIRSR601508-2"/>
    </source>
</evidence>
<keyword evidence="3" id="KW-1003">Cell membrane</keyword>
<feature type="domain" description="Ionotropic glutamate receptor C-terminal" evidence="20">
    <location>
        <begin position="316"/>
        <end position="683"/>
    </location>
</feature>
<keyword evidence="11" id="KW-0325">Glycoprotein</keyword>
<evidence type="ECO:0000256" key="10">
    <source>
        <dbReference type="ARBA" id="ARBA00023170"/>
    </source>
</evidence>
<evidence type="ECO:0000256" key="16">
    <source>
        <dbReference type="PIRSR" id="PIRSR601508-1"/>
    </source>
</evidence>
<dbReference type="AlphaFoldDB" id="A0A836FTB5"/>
<evidence type="ECO:0000256" key="14">
    <source>
        <dbReference type="ARBA" id="ARBA00023303"/>
    </source>
</evidence>
<evidence type="ECO:0000256" key="8">
    <source>
        <dbReference type="ARBA" id="ARBA00023065"/>
    </source>
</evidence>
<dbReference type="SUPFAM" id="SSF53850">
    <property type="entry name" value="Periplasmic binding protein-like II"/>
    <property type="match status" value="1"/>
</dbReference>
<dbReference type="FunFam" id="1.10.287.70:FF:000143">
    <property type="entry name" value="Probable glutamate receptor"/>
    <property type="match status" value="1"/>
</dbReference>
<evidence type="ECO:0000259" key="20">
    <source>
        <dbReference type="SMART" id="SM00079"/>
    </source>
</evidence>
<dbReference type="GO" id="GO:0015276">
    <property type="term" value="F:ligand-gated monoatomic ion channel activity"/>
    <property type="evidence" value="ECO:0007669"/>
    <property type="project" value="InterPro"/>
</dbReference>
<keyword evidence="23" id="KW-1185">Reference proteome</keyword>
<feature type="transmembrane region" description="Helical" evidence="19">
    <location>
        <begin position="437"/>
        <end position="465"/>
    </location>
</feature>
<dbReference type="InterPro" id="IPR015683">
    <property type="entry name" value="Ionotropic_Glu_rcpt"/>
</dbReference>
<reference evidence="22" key="1">
    <citation type="submission" date="2020-02" db="EMBL/GenBank/DDBJ databases">
        <title>Relaxed selection underlies rapid genomic changes in the transitions from sociality to social parasitism in ants.</title>
        <authorList>
            <person name="Bi X."/>
        </authorList>
    </citation>
    <scope>NUCLEOTIDE SEQUENCE</scope>
    <source>
        <strain evidence="22">BGI-DK2014c</strain>
        <tissue evidence="22">Whole body</tissue>
    </source>
</reference>
<keyword evidence="12" id="KW-0628">Postsynaptic cell membrane</keyword>
<comment type="caution">
    <text evidence="22">The sequence shown here is derived from an EMBL/GenBank/DDBJ whole genome shotgun (WGS) entry which is preliminary data.</text>
</comment>
<dbReference type="SMART" id="SM00079">
    <property type="entry name" value="PBPe"/>
    <property type="match status" value="1"/>
</dbReference>
<keyword evidence="18" id="KW-1015">Disulfide bond</keyword>
<evidence type="ECO:0000256" key="13">
    <source>
        <dbReference type="ARBA" id="ARBA00023286"/>
    </source>
</evidence>
<dbReference type="Pfam" id="PF00060">
    <property type="entry name" value="Lig_chan"/>
    <property type="match status" value="1"/>
</dbReference>
<keyword evidence="14" id="KW-0407">Ion channel</keyword>
<dbReference type="GO" id="GO:0045211">
    <property type="term" value="C:postsynaptic membrane"/>
    <property type="evidence" value="ECO:0007669"/>
    <property type="project" value="UniProtKB-SubCell"/>
</dbReference>
<evidence type="ECO:0000256" key="12">
    <source>
        <dbReference type="ARBA" id="ARBA00023257"/>
    </source>
</evidence>
<evidence type="ECO:0000256" key="18">
    <source>
        <dbReference type="PIRSR" id="PIRSR601508-3"/>
    </source>
</evidence>
<keyword evidence="4 19" id="KW-0812">Transmembrane</keyword>
<feature type="non-terminal residue" evidence="22">
    <location>
        <position position="788"/>
    </location>
</feature>
<dbReference type="PRINTS" id="PR00177">
    <property type="entry name" value="NMDARECEPTOR"/>
</dbReference>
<feature type="non-terminal residue" evidence="22">
    <location>
        <position position="1"/>
    </location>
</feature>
<dbReference type="GO" id="GO:0038023">
    <property type="term" value="F:signaling receptor activity"/>
    <property type="evidence" value="ECO:0007669"/>
    <property type="project" value="InterPro"/>
</dbReference>
<dbReference type="FunFam" id="3.40.190.10:FF:000210">
    <property type="entry name" value="Glutamate receptor ionotropic, kainate 1"/>
    <property type="match status" value="1"/>
</dbReference>
<evidence type="ECO:0000259" key="21">
    <source>
        <dbReference type="SMART" id="SM00918"/>
    </source>
</evidence>
<feature type="site" description="Crucial to convey clamshell closure to channel opening" evidence="17">
    <location>
        <position position="549"/>
    </location>
</feature>
<accession>A0A836FTB5</accession>
<dbReference type="InterPro" id="IPR001828">
    <property type="entry name" value="ANF_lig-bd_rcpt"/>
</dbReference>
<evidence type="ECO:0000256" key="1">
    <source>
        <dbReference type="ARBA" id="ARBA00008685"/>
    </source>
</evidence>
<evidence type="ECO:0000313" key="23">
    <source>
        <dbReference type="Proteomes" id="UP000668214"/>
    </source>
</evidence>
<keyword evidence="8" id="KW-0406">Ion transport</keyword>
<organism evidence="22 23">
    <name type="scientific">Pseudoatta argentina</name>
    <dbReference type="NCBI Taxonomy" id="621737"/>
    <lineage>
        <taxon>Eukaryota</taxon>
        <taxon>Metazoa</taxon>
        <taxon>Ecdysozoa</taxon>
        <taxon>Arthropoda</taxon>
        <taxon>Hexapoda</taxon>
        <taxon>Insecta</taxon>
        <taxon>Pterygota</taxon>
        <taxon>Neoptera</taxon>
        <taxon>Endopterygota</taxon>
        <taxon>Hymenoptera</taxon>
        <taxon>Apocrita</taxon>
        <taxon>Aculeata</taxon>
        <taxon>Formicoidea</taxon>
        <taxon>Formicidae</taxon>
        <taxon>Myrmicinae</taxon>
        <taxon>Pseudoatta</taxon>
    </lineage>
</organism>
<feature type="binding site" evidence="16">
    <location>
        <position position="403"/>
    </location>
    <ligand>
        <name>L-glutamate</name>
        <dbReference type="ChEBI" id="CHEBI:29985"/>
    </ligand>
</feature>
<dbReference type="Gene3D" id="1.10.287.70">
    <property type="match status" value="1"/>
</dbReference>
<dbReference type="Gene3D" id="3.40.190.10">
    <property type="entry name" value="Periplasmic binding protein-like II"/>
    <property type="match status" value="2"/>
</dbReference>
<comment type="similarity">
    <text evidence="1">Belongs to the glutamate-gated ion channel (TC 1.A.10.1) family.</text>
</comment>
<dbReference type="InterPro" id="IPR028082">
    <property type="entry name" value="Peripla_BP_I"/>
</dbReference>
<comment type="subcellular location">
    <subcellularLocation>
        <location evidence="15">Postsynaptic cell membrane</location>
        <topology evidence="15">Multi-pass membrane protein</topology>
    </subcellularLocation>
</comment>
<evidence type="ECO:0000256" key="15">
    <source>
        <dbReference type="ARBA" id="ARBA00034104"/>
    </source>
</evidence>
<dbReference type="InterPro" id="IPR019594">
    <property type="entry name" value="Glu/Gly-bd"/>
</dbReference>
<evidence type="ECO:0000313" key="22">
    <source>
        <dbReference type="EMBL" id="KAG5325157.1"/>
    </source>
</evidence>
<name>A0A836FTB5_9HYME</name>
<evidence type="ECO:0000256" key="7">
    <source>
        <dbReference type="ARBA" id="ARBA00023018"/>
    </source>
</evidence>
<feature type="disulfide bond" evidence="18">
    <location>
        <begin position="632"/>
        <end position="689"/>
    </location>
</feature>
<evidence type="ECO:0000256" key="4">
    <source>
        <dbReference type="ARBA" id="ARBA00022692"/>
    </source>
</evidence>
<evidence type="ECO:0000256" key="11">
    <source>
        <dbReference type="ARBA" id="ARBA00023180"/>
    </source>
</evidence>
<proteinExistence type="inferred from homology"/>
<feature type="binding site" evidence="16">
    <location>
        <position position="571"/>
    </location>
    <ligand>
        <name>L-glutamate</name>
        <dbReference type="ChEBI" id="CHEBI:29985"/>
    </ligand>
</feature>
<feature type="transmembrane region" description="Helical" evidence="19">
    <location>
        <begin position="515"/>
        <end position="534"/>
    </location>
</feature>
<dbReference type="EMBL" id="JAANIA010000279">
    <property type="protein sequence ID" value="KAG5325157.1"/>
    <property type="molecule type" value="Genomic_DNA"/>
</dbReference>
<dbReference type="SUPFAM" id="SSF53822">
    <property type="entry name" value="Periplasmic binding protein-like I"/>
    <property type="match status" value="1"/>
</dbReference>
<feature type="binding site" evidence="16">
    <location>
        <position position="620"/>
    </location>
    <ligand>
        <name>L-glutamate</name>
        <dbReference type="ChEBI" id="CHEBI:29985"/>
    </ligand>
</feature>
<evidence type="ECO:0000256" key="9">
    <source>
        <dbReference type="ARBA" id="ARBA00023136"/>
    </source>
</evidence>
<keyword evidence="10" id="KW-0675">Receptor</keyword>
<feature type="binding site" evidence="16">
    <location>
        <position position="408"/>
    </location>
    <ligand>
        <name>L-glutamate</name>
        <dbReference type="ChEBI" id="CHEBI:29985"/>
    </ligand>
</feature>
<dbReference type="Proteomes" id="UP000668214">
    <property type="component" value="Unassembled WGS sequence"/>
</dbReference>
<dbReference type="InterPro" id="IPR001508">
    <property type="entry name" value="Iono_Glu_rcpt_met"/>
</dbReference>
<evidence type="ECO:0000256" key="19">
    <source>
        <dbReference type="SAM" id="Phobius"/>
    </source>
</evidence>
<keyword evidence="13" id="KW-1071">Ligand-gated ion channel</keyword>
<keyword evidence="7" id="KW-0770">Synapse</keyword>
<feature type="domain" description="Ionotropic glutamate receptor L-glutamate and glycine-binding" evidence="21">
    <location>
        <begin position="324"/>
        <end position="392"/>
    </location>
</feature>
<keyword evidence="5" id="KW-0732">Signal</keyword>
<dbReference type="Pfam" id="PF01094">
    <property type="entry name" value="ANF_receptor"/>
    <property type="match status" value="1"/>
</dbReference>
<dbReference type="InterPro" id="IPR001320">
    <property type="entry name" value="Iontro_rcpt_C"/>
</dbReference>
<keyword evidence="9 19" id="KW-0472">Membrane</keyword>
<dbReference type="FunFam" id="3.40.190.10:FF:000060">
    <property type="entry name" value="Glutamate receptor ionotropic, kainate 1"/>
    <property type="match status" value="1"/>
</dbReference>
<evidence type="ECO:0000256" key="3">
    <source>
        <dbReference type="ARBA" id="ARBA00022475"/>
    </source>
</evidence>
<dbReference type="Gene3D" id="3.40.50.2300">
    <property type="match status" value="2"/>
</dbReference>
<keyword evidence="2" id="KW-0813">Transport</keyword>
<dbReference type="Pfam" id="PF10613">
    <property type="entry name" value="Lig_chan-Glu_bd"/>
    <property type="match status" value="1"/>
</dbReference>
<evidence type="ECO:0000256" key="6">
    <source>
        <dbReference type="ARBA" id="ARBA00022989"/>
    </source>
</evidence>
<sequence>MTAIAACELLEEGVAAILIFDIPHIEYVWRESKGKKNQKKASSLMTVNIFPASEQVSQAIADVINSMNWRKFAAIYETDEGLSRLQKTLILKGDKNDPIEKLDEGPDYRSMLKQIRYLPVRNIIIDVKPENIMKVLHQTQEVGLLSDYSDFVITYLDSSILPIVEMINGTSNITGLSIRENNDIKGIDSLDSAVLYDAVFLLHTALETLNARNIENEVDMSIDPIPLSCTNTRKYQVGPNITSIMREISKRGKITGIMYIDENGRRRDFNVTILNFRQLNIKETSYWDYNGLHETPLTLEEDMYLYKRFIEDRILKISVTVNAPYIMEVIDGSMRGVPIGQKRYEGYCIELINLIADFLDFKSVVFQLVTDGYGSYNPETRKWSGLIRSILDYEADFAISDLTITSLRESVVDFSLPFMTSGFSMIISKPEKQTSSFFPVLIPFSIEVWLSMAIACLVVSIMLFLQARMVPGKWNNPHLCNAGPEENNFNFKNSFYLTISSFMQRGSNIRPKASSLRMLASMWWFFTLIMYSSYTANQAAFLNKDKISVKEIEDLPKQIKIKYGTLENGTTATFFQNSTYLTYKQIWIAMENSNPSVFTSSYEGIGRVIHGEGRYAFLMECGPIEYITERECNLIKIGSMFENRGYGIAMPRNSLYREVIDVAIQVLKEEGKLERLKKKWWQESGGGLCKKDEMENNESTNQLGMASLKGVFFVLMCGCSASFFIAICEFLWNVRKIAVTEKITPWEVLVAELKFAVNVFTITKPVKIAKSSNLSSKDRGLDSASSTA</sequence>
<gene>
    <name evidence="22" type="primary">Grik2_2</name>
    <name evidence="22" type="ORF">G6Z78_0008020</name>
</gene>
<dbReference type="SMART" id="SM00918">
    <property type="entry name" value="Lig_chan-Glu_bd"/>
    <property type="match status" value="1"/>
</dbReference>
<keyword evidence="6 19" id="KW-1133">Transmembrane helix</keyword>